<reference evidence="1" key="3">
    <citation type="submission" date="2023-05" db="EMBL/GenBank/DDBJ databases">
        <authorList>
            <person name="Smith C.H."/>
        </authorList>
    </citation>
    <scope>NUCLEOTIDE SEQUENCE</scope>
    <source>
        <strain evidence="1">CHS0354</strain>
        <tissue evidence="1">Mantle</tissue>
    </source>
</reference>
<proteinExistence type="predicted"/>
<evidence type="ECO:0000313" key="1">
    <source>
        <dbReference type="EMBL" id="KAK3602256.1"/>
    </source>
</evidence>
<dbReference type="EMBL" id="JAEAOA010001089">
    <property type="protein sequence ID" value="KAK3602256.1"/>
    <property type="molecule type" value="Genomic_DNA"/>
</dbReference>
<dbReference type="Proteomes" id="UP001195483">
    <property type="component" value="Unassembled WGS sequence"/>
</dbReference>
<name>A0AAE0T1Z8_9BIVA</name>
<reference evidence="1" key="1">
    <citation type="journal article" date="2021" name="Genome Biol. Evol.">
        <title>A High-Quality Reference Genome for a Parasitic Bivalve with Doubly Uniparental Inheritance (Bivalvia: Unionida).</title>
        <authorList>
            <person name="Smith C.H."/>
        </authorList>
    </citation>
    <scope>NUCLEOTIDE SEQUENCE</scope>
    <source>
        <strain evidence="1">CHS0354</strain>
    </source>
</reference>
<keyword evidence="2" id="KW-1185">Reference proteome</keyword>
<reference evidence="1" key="2">
    <citation type="journal article" date="2021" name="Genome Biol. Evol.">
        <title>Developing a high-quality reference genome for a parasitic bivalve with doubly uniparental inheritance (Bivalvia: Unionida).</title>
        <authorList>
            <person name="Smith C.H."/>
        </authorList>
    </citation>
    <scope>NUCLEOTIDE SEQUENCE</scope>
    <source>
        <strain evidence="1">CHS0354</strain>
        <tissue evidence="1">Mantle</tissue>
    </source>
</reference>
<evidence type="ECO:0000313" key="2">
    <source>
        <dbReference type="Proteomes" id="UP001195483"/>
    </source>
</evidence>
<accession>A0AAE0T1Z8</accession>
<organism evidence="1 2">
    <name type="scientific">Potamilus streckersoni</name>
    <dbReference type="NCBI Taxonomy" id="2493646"/>
    <lineage>
        <taxon>Eukaryota</taxon>
        <taxon>Metazoa</taxon>
        <taxon>Spiralia</taxon>
        <taxon>Lophotrochozoa</taxon>
        <taxon>Mollusca</taxon>
        <taxon>Bivalvia</taxon>
        <taxon>Autobranchia</taxon>
        <taxon>Heteroconchia</taxon>
        <taxon>Palaeoheterodonta</taxon>
        <taxon>Unionida</taxon>
        <taxon>Unionoidea</taxon>
        <taxon>Unionidae</taxon>
        <taxon>Ambleminae</taxon>
        <taxon>Lampsilini</taxon>
        <taxon>Potamilus</taxon>
    </lineage>
</organism>
<gene>
    <name evidence="1" type="ORF">CHS0354_017633</name>
</gene>
<comment type="caution">
    <text evidence="1">The sequence shown here is derived from an EMBL/GenBank/DDBJ whole genome shotgun (WGS) entry which is preliminary data.</text>
</comment>
<dbReference type="AlphaFoldDB" id="A0AAE0T1Z8"/>
<protein>
    <submittedName>
        <fullName evidence="1">Uncharacterized protein</fullName>
    </submittedName>
</protein>
<sequence>MVFFWENSLRQKSKSGLVRVEGENCCTSRITKNGNGTCRSLEFGEKKGGDSPVIHLAWNVLRCRRGSVTYHVNLLRGYKRTVLLSTQEDENDGVDIDFPKAGEGDISDKLGENLSKEQREDLRNLCKEVQDVITTRPGRTNILTNSIKTTSEARIKQRPYRIPFAQ</sequence>